<dbReference type="OMA" id="ITQHEYL"/>
<feature type="transmembrane region" description="Helical" evidence="6">
    <location>
        <begin position="273"/>
        <end position="292"/>
    </location>
</feature>
<dbReference type="Gramene" id="KQJ98072">
    <property type="protein sequence ID" value="KQJ98072"/>
    <property type="gene ID" value="BRADI_3g34757v3"/>
</dbReference>
<evidence type="ECO:0000256" key="3">
    <source>
        <dbReference type="ARBA" id="ARBA00022692"/>
    </source>
</evidence>
<reference evidence="7" key="2">
    <citation type="submission" date="2017-06" db="EMBL/GenBank/DDBJ databases">
        <title>WGS assembly of Brachypodium distachyon.</title>
        <authorList>
            <consortium name="The International Brachypodium Initiative"/>
            <person name="Lucas S."/>
            <person name="Harmon-Smith M."/>
            <person name="Lail K."/>
            <person name="Tice H."/>
            <person name="Grimwood J."/>
            <person name="Bruce D."/>
            <person name="Barry K."/>
            <person name="Shu S."/>
            <person name="Lindquist E."/>
            <person name="Wang M."/>
            <person name="Pitluck S."/>
            <person name="Vogel J.P."/>
            <person name="Garvin D.F."/>
            <person name="Mockler T.C."/>
            <person name="Schmutz J."/>
            <person name="Rokhsar D."/>
            <person name="Bevan M.W."/>
        </authorList>
    </citation>
    <scope>NUCLEOTIDE SEQUENCE</scope>
    <source>
        <strain evidence="7">Bd21</strain>
    </source>
</reference>
<dbReference type="eggNOG" id="ENOG502QS2K">
    <property type="taxonomic scope" value="Eukaryota"/>
</dbReference>
<feature type="transmembrane region" description="Helical" evidence="6">
    <location>
        <begin position="205"/>
        <end position="234"/>
    </location>
</feature>
<evidence type="ECO:0000313" key="9">
    <source>
        <dbReference type="Proteomes" id="UP000008810"/>
    </source>
</evidence>
<reference evidence="8" key="3">
    <citation type="submission" date="2018-08" db="UniProtKB">
        <authorList>
            <consortium name="EnsemblPlants"/>
        </authorList>
    </citation>
    <scope>IDENTIFICATION</scope>
    <source>
        <strain evidence="8">cv. Bd21</strain>
    </source>
</reference>
<accession>I1I6M8</accession>
<evidence type="ECO:0000256" key="1">
    <source>
        <dbReference type="ARBA" id="ARBA00004141"/>
    </source>
</evidence>
<evidence type="ECO:0000256" key="5">
    <source>
        <dbReference type="ARBA" id="ARBA00023136"/>
    </source>
</evidence>
<feature type="transmembrane region" description="Helical" evidence="6">
    <location>
        <begin position="246"/>
        <end position="266"/>
    </location>
</feature>
<keyword evidence="4 6" id="KW-1133">Transmembrane helix</keyword>
<dbReference type="HOGENOM" id="CLU_029011_0_0_1"/>
<dbReference type="PANTHER" id="PTHR14255">
    <property type="entry name" value="CEREBLON"/>
    <property type="match status" value="1"/>
</dbReference>
<keyword evidence="9" id="KW-1185">Reference proteome</keyword>
<name>I1I6M8_BRADI</name>
<dbReference type="OrthoDB" id="434519at2759"/>
<evidence type="ECO:0000313" key="8">
    <source>
        <dbReference type="EnsemblPlants" id="KQJ98072"/>
    </source>
</evidence>
<feature type="transmembrane region" description="Helical" evidence="6">
    <location>
        <begin position="134"/>
        <end position="150"/>
    </location>
</feature>
<comment type="subcellular location">
    <subcellularLocation>
        <location evidence="1">Membrane</location>
        <topology evidence="1">Multi-pass membrane protein</topology>
    </subcellularLocation>
</comment>
<feature type="transmembrane region" description="Helical" evidence="6">
    <location>
        <begin position="162"/>
        <end position="184"/>
    </location>
</feature>
<dbReference type="EnsemblPlants" id="KQJ98072">
    <property type="protein sequence ID" value="KQJ98072"/>
    <property type="gene ID" value="BRADI_3g34757v3"/>
</dbReference>
<dbReference type="Proteomes" id="UP000008810">
    <property type="component" value="Chromosome 3"/>
</dbReference>
<sequence>MIMGAALSTVYCNLKLKHPSLDMPLIDYDLALLIQPMLMLGVSIGVICNVIFPDWLVTVLLISLFLVTSTKAFLKGVETWKKETLTKREATKQLEQTSEQWEYTLPPSGADDAASKAPSDEAVSIWKNIYWKEFGLLAFVWIAFLVLQITKDYVATCSTWYWVLNILQIPVSVGVTMYQAVGLAQGKRVISSKANNQTSLKAYQLFVYCSLGLTAGSMGGLLGVGGGIIMGPLFLELGVPPQVSSATSTFAMMFSASMSVVEYYLLKRFPVPYAAFFTIVAFLAAIVGQGVVRKMISWLGRASLIIFVLSFMIFISALSLGGVGTSNMIHKITQHEYLGFENICKYDA</sequence>
<feature type="transmembrane region" description="Helical" evidence="6">
    <location>
        <begin position="298"/>
        <end position="321"/>
    </location>
</feature>
<dbReference type="EMBL" id="CM000882">
    <property type="protein sequence ID" value="KQJ98072.1"/>
    <property type="molecule type" value="Genomic_DNA"/>
</dbReference>
<comment type="similarity">
    <text evidence="2">Belongs to the 4-toluene sulfonate uptake permease (TSUP) (TC 2.A.102) family.</text>
</comment>
<reference evidence="7 8" key="1">
    <citation type="journal article" date="2010" name="Nature">
        <title>Genome sequencing and analysis of the model grass Brachypodium distachyon.</title>
        <authorList>
            <consortium name="International Brachypodium Initiative"/>
        </authorList>
    </citation>
    <scope>NUCLEOTIDE SEQUENCE [LARGE SCALE GENOMIC DNA]</scope>
    <source>
        <strain evidence="7 8">Bd21</strain>
    </source>
</reference>
<evidence type="ECO:0000256" key="2">
    <source>
        <dbReference type="ARBA" id="ARBA00009142"/>
    </source>
</evidence>
<evidence type="ECO:0008006" key="10">
    <source>
        <dbReference type="Google" id="ProtNLM"/>
    </source>
</evidence>
<keyword evidence="3 6" id="KW-0812">Transmembrane</keyword>
<keyword evidence="5 6" id="KW-0472">Membrane</keyword>
<dbReference type="PANTHER" id="PTHR14255:SF40">
    <property type="entry name" value="SULFITE EXPORTER TAUE_SAFE FAMILY PROTEIN"/>
    <property type="match status" value="1"/>
</dbReference>
<feature type="transmembrane region" description="Helical" evidence="6">
    <location>
        <begin position="30"/>
        <end position="52"/>
    </location>
</feature>
<evidence type="ECO:0000256" key="6">
    <source>
        <dbReference type="SAM" id="Phobius"/>
    </source>
</evidence>
<dbReference type="InterPro" id="IPR002781">
    <property type="entry name" value="TM_pro_TauE-like"/>
</dbReference>
<dbReference type="AlphaFoldDB" id="I1I6M8"/>
<dbReference type="GO" id="GO:0016020">
    <property type="term" value="C:membrane"/>
    <property type="evidence" value="ECO:0007669"/>
    <property type="project" value="UniProtKB-SubCell"/>
</dbReference>
<dbReference type="ExpressionAtlas" id="I1I6M8">
    <property type="expression patterns" value="baseline"/>
</dbReference>
<dbReference type="Pfam" id="PF01925">
    <property type="entry name" value="TauE"/>
    <property type="match status" value="1"/>
</dbReference>
<gene>
    <name evidence="8" type="primary">LOC100846525</name>
    <name evidence="7" type="ORF">BRADI_3g34757v3</name>
</gene>
<evidence type="ECO:0000313" key="7">
    <source>
        <dbReference type="EMBL" id="KQJ98072.1"/>
    </source>
</evidence>
<proteinExistence type="inferred from homology"/>
<organism evidence="8">
    <name type="scientific">Brachypodium distachyon</name>
    <name type="common">Purple false brome</name>
    <name type="synonym">Trachynia distachya</name>
    <dbReference type="NCBI Taxonomy" id="15368"/>
    <lineage>
        <taxon>Eukaryota</taxon>
        <taxon>Viridiplantae</taxon>
        <taxon>Streptophyta</taxon>
        <taxon>Embryophyta</taxon>
        <taxon>Tracheophyta</taxon>
        <taxon>Spermatophyta</taxon>
        <taxon>Magnoliopsida</taxon>
        <taxon>Liliopsida</taxon>
        <taxon>Poales</taxon>
        <taxon>Poaceae</taxon>
        <taxon>BOP clade</taxon>
        <taxon>Pooideae</taxon>
        <taxon>Stipodae</taxon>
        <taxon>Brachypodieae</taxon>
        <taxon>Brachypodium</taxon>
    </lineage>
</organism>
<evidence type="ECO:0000256" key="4">
    <source>
        <dbReference type="ARBA" id="ARBA00022989"/>
    </source>
</evidence>
<protein>
    <recommendedName>
        <fullName evidence="10">Sulfite exporter TauE/SafE family protein</fullName>
    </recommendedName>
</protein>